<dbReference type="EMBL" id="CP000724">
    <property type="protein sequence ID" value="ABR48302.1"/>
    <property type="molecule type" value="Genomic_DNA"/>
</dbReference>
<accession>A6TQ34</accession>
<dbReference type="STRING" id="293826.Amet_2143"/>
<evidence type="ECO:0000259" key="1">
    <source>
        <dbReference type="Pfam" id="PF13391"/>
    </source>
</evidence>
<dbReference type="Proteomes" id="UP000001572">
    <property type="component" value="Chromosome"/>
</dbReference>
<proteinExistence type="predicted"/>
<feature type="domain" description="HNH nuclease" evidence="1">
    <location>
        <begin position="175"/>
        <end position="228"/>
    </location>
</feature>
<dbReference type="InterPro" id="IPR011396">
    <property type="entry name" value="PT_DNA_restrict"/>
</dbReference>
<dbReference type="Pfam" id="PF26340">
    <property type="entry name" value="DNA-SBD_ScoMcrA"/>
    <property type="match status" value="1"/>
</dbReference>
<dbReference type="InterPro" id="IPR058813">
    <property type="entry name" value="DNA-SBD_ScoMcrA"/>
</dbReference>
<feature type="domain" description="ScoMcrA-like DNA sulfur-binding" evidence="2">
    <location>
        <begin position="5"/>
        <end position="150"/>
    </location>
</feature>
<dbReference type="KEGG" id="amt:Amet_2143"/>
<sequence>MNDFQLKEAVRNLSIWRRRDERAPHKPLLILLALGQLYAKKTQHLPYEEIREPLKDLLIEFGPTRQSYHPEHPFVRLTNDGIWNLNVLVKNSNIRGKWLLDHNVVGGFNDEVYSLLMSNKTLIREVAEIILNDHFPQTMHEDILATVGLDFDEITNRHRDPKFREKILRAYEYKCAVCGFNVRLGNNLIAVEAAHIKWHQAGGPDNENNGMALCVMHHKLFDRGVFTLTSSRKLLVAERAHGTNGFEEWLMRYHGKEITAPIRPEYKPEDSYVNWHVKEVFKGSSRYHAG</sequence>
<dbReference type="Pfam" id="PF13391">
    <property type="entry name" value="HNH_2"/>
    <property type="match status" value="1"/>
</dbReference>
<evidence type="ECO:0000259" key="2">
    <source>
        <dbReference type="Pfam" id="PF26340"/>
    </source>
</evidence>
<dbReference type="PIRSF" id="PIRSF030850">
    <property type="entry name" value="UCP030850"/>
    <property type="match status" value="1"/>
</dbReference>
<dbReference type="AlphaFoldDB" id="A6TQ34"/>
<protein>
    <submittedName>
        <fullName evidence="3">Uncharacterized protein</fullName>
    </submittedName>
</protein>
<gene>
    <name evidence="3" type="ordered locus">Amet_2143</name>
</gene>
<dbReference type="RefSeq" id="WP_012063279.1">
    <property type="nucleotide sequence ID" value="NC_009633.1"/>
</dbReference>
<dbReference type="OrthoDB" id="5678128at2"/>
<evidence type="ECO:0000313" key="3">
    <source>
        <dbReference type="EMBL" id="ABR48302.1"/>
    </source>
</evidence>
<dbReference type="InterPro" id="IPR003615">
    <property type="entry name" value="HNH_nuc"/>
</dbReference>
<dbReference type="HOGENOM" id="CLU_075532_0_0_9"/>
<keyword evidence="4" id="KW-1185">Reference proteome</keyword>
<name>A6TQ34_ALKMQ</name>
<organism evidence="3 4">
    <name type="scientific">Alkaliphilus metalliredigens (strain QYMF)</name>
    <dbReference type="NCBI Taxonomy" id="293826"/>
    <lineage>
        <taxon>Bacteria</taxon>
        <taxon>Bacillati</taxon>
        <taxon>Bacillota</taxon>
        <taxon>Clostridia</taxon>
        <taxon>Peptostreptococcales</taxon>
        <taxon>Natronincolaceae</taxon>
        <taxon>Alkaliphilus</taxon>
    </lineage>
</organism>
<reference evidence="4" key="1">
    <citation type="journal article" date="2016" name="Genome Announc.">
        <title>Complete genome sequence of Alkaliphilus metalliredigens strain QYMF, an alkaliphilic and metal-reducing bacterium isolated from borax-contaminated leachate ponds.</title>
        <authorList>
            <person name="Hwang C."/>
            <person name="Copeland A."/>
            <person name="Lucas S."/>
            <person name="Lapidus A."/>
            <person name="Barry K."/>
            <person name="Detter J.C."/>
            <person name="Glavina Del Rio T."/>
            <person name="Hammon N."/>
            <person name="Israni S."/>
            <person name="Dalin E."/>
            <person name="Tice H."/>
            <person name="Pitluck S."/>
            <person name="Chertkov O."/>
            <person name="Brettin T."/>
            <person name="Bruce D."/>
            <person name="Han C."/>
            <person name="Schmutz J."/>
            <person name="Larimer F."/>
            <person name="Land M.L."/>
            <person name="Hauser L."/>
            <person name="Kyrpides N."/>
            <person name="Mikhailova N."/>
            <person name="Ye Q."/>
            <person name="Zhou J."/>
            <person name="Richardson P."/>
            <person name="Fields M.W."/>
        </authorList>
    </citation>
    <scope>NUCLEOTIDE SEQUENCE [LARGE SCALE GENOMIC DNA]</scope>
    <source>
        <strain evidence="4">QYMF</strain>
    </source>
</reference>
<dbReference type="NCBIfam" id="NF045808">
    <property type="entry name" value="PT-DNA_restrict"/>
    <property type="match status" value="1"/>
</dbReference>
<evidence type="ECO:0000313" key="4">
    <source>
        <dbReference type="Proteomes" id="UP000001572"/>
    </source>
</evidence>
<dbReference type="eggNOG" id="COG3440">
    <property type="taxonomic scope" value="Bacteria"/>
</dbReference>
<dbReference type="CDD" id="cd00085">
    <property type="entry name" value="HNHc"/>
    <property type="match status" value="1"/>
</dbReference>